<sequence length="797" mass="85942">MALGDKKAEQARLRERTQQIISQLDSIILEYERNGLGGQQVEDLKRTRLLLSNSSLDEMAKILNKLDQAQQAGSESEARAFLMSAYSGQLSVLVQLRDLVNEYNQKRDVSAVPAILQELVQRQQGNLEAGIGLAQHVKAGSALSEIQSASVDSQYEEQRDLSDQFNYVISTIEIIASSGDPESSALYKGALALIQQKRIVGQLSSAREALDQEQVYSAVSFEKNALTAMQELIGYLTPKSPRSERLLELAERLQKAIQEQTLLHRDSVKKVKDLNSMRSLASYQGVILQDVVGIFETARNEAPEAVPDLQQSMMRMRAARSQMPSKDLEKRTEAAGTALQAITSLEQALATLQKDAEKAAQQEKQQQNAEPENQQEALASFAEKLQKLIQWQTALNIQARKREKSGSDLSSLVAEQERIRHSTEFLQKEAWEATPEPAEILGRAARKMEGASNNMAFQGRGALVLNAQDEALELLLLAGRQTASEQADQQAEVADQNAEPAANEEQLAQADASLNQAEQATNDALNELDQGNQAEALDDIADALDALNGADAEPQATNDAGQEAQQAQKAQATNDAAEKGEAGDKTETGEIPGEEMQADAEDKKGEESKDKAIGDLPQQAKDAVAAAEAALDAAKKSLERGNTQSAKAKAEEALDALHGAKKAIAEAKAEAGSGDLVAEIEAQQASGGEQPGEPQEGENTGQPTQPGDMASSESGEGEPSESSEESSDSSDPKGTGKLASDGEKSTTSGEDILGEGEFTGLPAREREAIRQSLAESYPDEYRSMIEQYRRNLASGSR</sequence>
<proteinExistence type="predicted"/>
<organism evidence="2 3">
    <name type="scientific">Cerasicoccus arenae</name>
    <dbReference type="NCBI Taxonomy" id="424488"/>
    <lineage>
        <taxon>Bacteria</taxon>
        <taxon>Pseudomonadati</taxon>
        <taxon>Verrucomicrobiota</taxon>
        <taxon>Opitutia</taxon>
        <taxon>Puniceicoccales</taxon>
        <taxon>Cerasicoccaceae</taxon>
        <taxon>Cerasicoccus</taxon>
    </lineage>
</organism>
<gene>
    <name evidence="2" type="ORF">GCM10007047_17370</name>
</gene>
<feature type="region of interest" description="Disordered" evidence="1">
    <location>
        <begin position="355"/>
        <end position="375"/>
    </location>
</feature>
<reference evidence="2" key="1">
    <citation type="journal article" date="2014" name="Int. J. Syst. Evol. Microbiol.">
        <title>Complete genome sequence of Corynebacterium casei LMG S-19264T (=DSM 44701T), isolated from a smear-ripened cheese.</title>
        <authorList>
            <consortium name="US DOE Joint Genome Institute (JGI-PGF)"/>
            <person name="Walter F."/>
            <person name="Albersmeier A."/>
            <person name="Kalinowski J."/>
            <person name="Ruckert C."/>
        </authorList>
    </citation>
    <scope>NUCLEOTIDE SEQUENCE</scope>
    <source>
        <strain evidence="2">KCTC 12870</strain>
    </source>
</reference>
<feature type="compositionally biased region" description="Acidic residues" evidence="1">
    <location>
        <begin position="715"/>
        <end position="728"/>
    </location>
</feature>
<feature type="compositionally biased region" description="Low complexity" evidence="1">
    <location>
        <begin position="362"/>
        <end position="375"/>
    </location>
</feature>
<evidence type="ECO:0000313" key="2">
    <source>
        <dbReference type="EMBL" id="GHC01428.1"/>
    </source>
</evidence>
<reference evidence="2" key="2">
    <citation type="submission" date="2020-09" db="EMBL/GenBank/DDBJ databases">
        <authorList>
            <person name="Sun Q."/>
            <person name="Kim S."/>
        </authorList>
    </citation>
    <scope>NUCLEOTIDE SEQUENCE</scope>
    <source>
        <strain evidence="2">KCTC 12870</strain>
    </source>
</reference>
<comment type="caution">
    <text evidence="2">The sequence shown here is derived from an EMBL/GenBank/DDBJ whole genome shotgun (WGS) entry which is preliminary data.</text>
</comment>
<evidence type="ECO:0000313" key="3">
    <source>
        <dbReference type="Proteomes" id="UP000642829"/>
    </source>
</evidence>
<feature type="compositionally biased region" description="Basic and acidic residues" evidence="1">
    <location>
        <begin position="600"/>
        <end position="613"/>
    </location>
</feature>
<dbReference type="EMBL" id="BMXG01000009">
    <property type="protein sequence ID" value="GHC01428.1"/>
    <property type="molecule type" value="Genomic_DNA"/>
</dbReference>
<feature type="compositionally biased region" description="Low complexity" evidence="1">
    <location>
        <begin position="486"/>
        <end position="499"/>
    </location>
</feature>
<evidence type="ECO:0000256" key="1">
    <source>
        <dbReference type="SAM" id="MobiDB-lite"/>
    </source>
</evidence>
<feature type="compositionally biased region" description="Low complexity" evidence="1">
    <location>
        <begin position="560"/>
        <end position="575"/>
    </location>
</feature>
<feature type="region of interest" description="Disordered" evidence="1">
    <location>
        <begin position="486"/>
        <end position="506"/>
    </location>
</feature>
<protein>
    <submittedName>
        <fullName evidence="2">Uncharacterized protein</fullName>
    </submittedName>
</protein>
<dbReference type="AlphaFoldDB" id="A0A8J3GE76"/>
<name>A0A8J3GE76_9BACT</name>
<keyword evidence="3" id="KW-1185">Reference proteome</keyword>
<feature type="region of interest" description="Disordered" evidence="1">
    <location>
        <begin position="668"/>
        <end position="765"/>
    </location>
</feature>
<dbReference type="Proteomes" id="UP000642829">
    <property type="component" value="Unassembled WGS sequence"/>
</dbReference>
<feature type="region of interest" description="Disordered" evidence="1">
    <location>
        <begin position="552"/>
        <end position="628"/>
    </location>
</feature>
<feature type="compositionally biased region" description="Basic and acidic residues" evidence="1">
    <location>
        <begin position="576"/>
        <end position="588"/>
    </location>
</feature>
<accession>A0A8J3GE76</accession>
<feature type="compositionally biased region" description="Low complexity" evidence="1">
    <location>
        <begin position="681"/>
        <end position="703"/>
    </location>
</feature>